<accession>A0A4U3MKM8</accession>
<protein>
    <submittedName>
        <fullName evidence="1">SIR2 family protein</fullName>
    </submittedName>
</protein>
<sequence>MDEGDWERLIFQLTKGACTPFLGAGACAGVLPSGSELSETLADQWEYPYSDKGNLVKVAQYGKMKFGEALYVKEKICQALSTGATPDFGDPAEPHAMLARFPLPVYLTTNFDDFIVRSLRAAGKDPHVMLCPWNPGITFDEELRRRNIGWNPQPDAPLVYHLHGRLGTPESIVVTEDDHLEFLTNLAFDRASDEPTMLPPVILGALTTRSLLFIGYSQHDWTFRLLFNSLTRAVPGINRRRHLSVQLSPAGDAAAVKGLQRQVERHYGEWNVSVFWGTAEEFSRQLLGRMTT</sequence>
<dbReference type="Proteomes" id="UP000308705">
    <property type="component" value="Unassembled WGS sequence"/>
</dbReference>
<comment type="caution">
    <text evidence="1">The sequence shown here is derived from an EMBL/GenBank/DDBJ whole genome shotgun (WGS) entry which is preliminary data.</text>
</comment>
<name>A0A4U3MKM8_9ACTN</name>
<dbReference type="EMBL" id="SZQA01000007">
    <property type="protein sequence ID" value="TKK89309.1"/>
    <property type="molecule type" value="Genomic_DNA"/>
</dbReference>
<keyword evidence="2" id="KW-1185">Reference proteome</keyword>
<dbReference type="Pfam" id="PF13289">
    <property type="entry name" value="SIR2_2"/>
    <property type="match status" value="1"/>
</dbReference>
<reference evidence="1 2" key="1">
    <citation type="submission" date="2019-04" db="EMBL/GenBank/DDBJ databases">
        <title>Herbidospora sp. NEAU-GS14.nov., a novel actinomycete isolated from soil.</title>
        <authorList>
            <person name="Han L."/>
        </authorList>
    </citation>
    <scope>NUCLEOTIDE SEQUENCE [LARGE SCALE GENOMIC DNA]</scope>
    <source>
        <strain evidence="1 2">NEAU-GS14</strain>
    </source>
</reference>
<dbReference type="OrthoDB" id="3676657at2"/>
<evidence type="ECO:0000313" key="2">
    <source>
        <dbReference type="Proteomes" id="UP000308705"/>
    </source>
</evidence>
<evidence type="ECO:0000313" key="1">
    <source>
        <dbReference type="EMBL" id="TKK89309.1"/>
    </source>
</evidence>
<proteinExistence type="predicted"/>
<gene>
    <name evidence="1" type="ORF">FDA94_10265</name>
</gene>
<dbReference type="RefSeq" id="WP_137246815.1">
    <property type="nucleotide sequence ID" value="NZ_SZQA01000007.1"/>
</dbReference>
<dbReference type="AlphaFoldDB" id="A0A4U3MKM8"/>
<organism evidence="1 2">
    <name type="scientific">Herbidospora galbida</name>
    <dbReference type="NCBI Taxonomy" id="2575442"/>
    <lineage>
        <taxon>Bacteria</taxon>
        <taxon>Bacillati</taxon>
        <taxon>Actinomycetota</taxon>
        <taxon>Actinomycetes</taxon>
        <taxon>Streptosporangiales</taxon>
        <taxon>Streptosporangiaceae</taxon>
        <taxon>Herbidospora</taxon>
    </lineage>
</organism>